<organism evidence="2 3">
    <name type="scientific">Macrococcoides goetzii</name>
    <dbReference type="NCBI Taxonomy" id="1891097"/>
    <lineage>
        <taxon>Bacteria</taxon>
        <taxon>Bacillati</taxon>
        <taxon>Bacillota</taxon>
        <taxon>Bacilli</taxon>
        <taxon>Bacillales</taxon>
        <taxon>Staphylococcaceae</taxon>
        <taxon>Macrococcoides</taxon>
    </lineage>
</organism>
<evidence type="ECO:0000313" key="2">
    <source>
        <dbReference type="EMBL" id="RAI82686.1"/>
    </source>
</evidence>
<sequence>MNILSIHLLTKEIHKLKEFYSDLGFKTEIMENKLIVHLIKSDIIFENDINKKEPFYHFAIDIPPNHYNFLKKKISGRVCLLTEDDKDEIYFDHISAKSFYINDSSGNIVEFIARNDSDCKNSINNRYIRISEISLVTNKVNETFKQLENYKFRERDNELIEEGLNFICSGEEKEYILLTKERRRWLFSDKLSKSYPIQIVTDEYMLNYLNNQLEIKKRGV</sequence>
<dbReference type="Pfam" id="PF18711">
    <property type="entry name" value="TxDE"/>
    <property type="match status" value="1"/>
</dbReference>
<name>A0A2G5NSR0_9STAP</name>
<protein>
    <recommendedName>
        <fullName evidence="1">Toxoflavin-degrading enzyme domain-containing protein</fullName>
    </recommendedName>
</protein>
<dbReference type="InterPro" id="IPR029068">
    <property type="entry name" value="Glyas_Bleomycin-R_OHBP_Dase"/>
</dbReference>
<proteinExistence type="predicted"/>
<accession>A0A2G5NSR0</accession>
<gene>
    <name evidence="2" type="ORF">BFS35_003095</name>
</gene>
<comment type="caution">
    <text evidence="2">The sequence shown here is derived from an EMBL/GenBank/DDBJ whole genome shotgun (WGS) entry which is preliminary data.</text>
</comment>
<reference evidence="2 3" key="1">
    <citation type="journal article" date="2018" name="Front. Microbiol.">
        <title>Description and Comparative Genomics of Macrococcus caseolyticus subsp. hominis subsp. nov., Macrococcus goetzii sp. nov., Macrococcus epidermidis sp. nov., and Macrococcus bohemicus sp. nov., Novel Macrococci From Human Clinical Material With Virulence Potential and Suspected Uptake of Foreign DNA by Natural Transformation.</title>
        <authorList>
            <person name="Maslanova I."/>
            <person name="Wertheimer Z."/>
            <person name="Sedlacek I."/>
            <person name="Svec P."/>
            <person name="Indrakova A."/>
            <person name="Kovarovic V."/>
            <person name="Schumann P."/>
            <person name="Sproer C."/>
            <person name="Kralova S."/>
            <person name="Sedo O."/>
            <person name="Kristofova L."/>
            <person name="Vrbovska V."/>
            <person name="Fuzik T."/>
            <person name="Petras P."/>
            <person name="Zdrahal Z."/>
            <person name="Ruzickova V."/>
            <person name="Doskar J."/>
            <person name="Pantucek R."/>
        </authorList>
    </citation>
    <scope>NUCLEOTIDE SEQUENCE [LARGE SCALE GENOMIC DNA]</scope>
    <source>
        <strain evidence="2 3">CCM 4927</strain>
    </source>
</reference>
<dbReference type="Proteomes" id="UP000229523">
    <property type="component" value="Unassembled WGS sequence"/>
</dbReference>
<dbReference type="SUPFAM" id="SSF54593">
    <property type="entry name" value="Glyoxalase/Bleomycin resistance protein/Dihydroxybiphenyl dioxygenase"/>
    <property type="match status" value="1"/>
</dbReference>
<evidence type="ECO:0000259" key="1">
    <source>
        <dbReference type="Pfam" id="PF18711"/>
    </source>
</evidence>
<dbReference type="AlphaFoldDB" id="A0A2G5NSR0"/>
<dbReference type="Gene3D" id="3.10.180.10">
    <property type="entry name" value="2,3-Dihydroxybiphenyl 1,2-Dioxygenase, domain 1"/>
    <property type="match status" value="1"/>
</dbReference>
<dbReference type="EMBL" id="MJBI02000001">
    <property type="protein sequence ID" value="RAI82686.1"/>
    <property type="molecule type" value="Genomic_DNA"/>
</dbReference>
<evidence type="ECO:0000313" key="3">
    <source>
        <dbReference type="Proteomes" id="UP000229523"/>
    </source>
</evidence>
<feature type="domain" description="Toxoflavin-degrading enzyme" evidence="1">
    <location>
        <begin position="130"/>
        <end position="183"/>
    </location>
</feature>
<keyword evidence="3" id="KW-1185">Reference proteome</keyword>
<dbReference type="RefSeq" id="WP_099577945.1">
    <property type="nucleotide sequence ID" value="NZ_MJBI02000001.1"/>
</dbReference>
<dbReference type="InterPro" id="IPR040553">
    <property type="entry name" value="TxDE"/>
</dbReference>